<feature type="transmembrane region" description="Helical" evidence="6">
    <location>
        <begin position="6"/>
        <end position="26"/>
    </location>
</feature>
<evidence type="ECO:0000256" key="1">
    <source>
        <dbReference type="ARBA" id="ARBA00004651"/>
    </source>
</evidence>
<accession>A0A381PE50</accession>
<dbReference type="PANTHER" id="PTHR39087">
    <property type="entry name" value="UPF0104 MEMBRANE PROTEIN MJ1595"/>
    <property type="match status" value="1"/>
</dbReference>
<feature type="transmembrane region" description="Helical" evidence="6">
    <location>
        <begin position="243"/>
        <end position="267"/>
    </location>
</feature>
<dbReference type="GO" id="GO:0005886">
    <property type="term" value="C:plasma membrane"/>
    <property type="evidence" value="ECO:0007669"/>
    <property type="project" value="UniProtKB-SubCell"/>
</dbReference>
<protein>
    <recommendedName>
        <fullName evidence="8">TIGR00374 family protein</fullName>
    </recommendedName>
</protein>
<evidence type="ECO:0000256" key="6">
    <source>
        <dbReference type="SAM" id="Phobius"/>
    </source>
</evidence>
<organism evidence="7">
    <name type="scientific">marine metagenome</name>
    <dbReference type="NCBI Taxonomy" id="408172"/>
    <lineage>
        <taxon>unclassified sequences</taxon>
        <taxon>metagenomes</taxon>
        <taxon>ecological metagenomes</taxon>
    </lineage>
</organism>
<evidence type="ECO:0000313" key="7">
    <source>
        <dbReference type="EMBL" id="SUZ64894.1"/>
    </source>
</evidence>
<dbReference type="AlphaFoldDB" id="A0A381PE50"/>
<evidence type="ECO:0000256" key="4">
    <source>
        <dbReference type="ARBA" id="ARBA00022989"/>
    </source>
</evidence>
<gene>
    <name evidence="7" type="ORF">METZ01_LOCUS17748</name>
</gene>
<feature type="transmembrane region" description="Helical" evidence="6">
    <location>
        <begin position="129"/>
        <end position="148"/>
    </location>
</feature>
<evidence type="ECO:0000256" key="5">
    <source>
        <dbReference type="ARBA" id="ARBA00023136"/>
    </source>
</evidence>
<evidence type="ECO:0008006" key="8">
    <source>
        <dbReference type="Google" id="ProtNLM"/>
    </source>
</evidence>
<sequence length="314" mass="35820">MNKNLLIKIKIFLPLSFGIFLVYYSFQNSTSEDKITILNSITKANYTFVFLSICIGVLSHLSRAVRWKYLILPLGYKLNILNSIMSIFTGFLSNFGIPRSGEILRASLIYYYEKIPFEKSFGTIVTERIIDFFILLSCIFLGLNISSKVKLPDSFLSSDFILYLILFVAIACLIFISISTKNLRIKFFIFFHGLKQGLLSIVKMENKKSFFFHTIFIWTSYFFMLYIIKFSMPETFSLGFEPIFIAFIAGAIAMTLTNGGIGSYPLAIASIISQYEVPYEAALAFGWIVWTSQTIMIVILGSLSFVFLPILNKK</sequence>
<keyword evidence="2" id="KW-1003">Cell membrane</keyword>
<keyword evidence="4 6" id="KW-1133">Transmembrane helix</keyword>
<keyword evidence="5 6" id="KW-0472">Membrane</keyword>
<dbReference type="Pfam" id="PF03706">
    <property type="entry name" value="LPG_synthase_TM"/>
    <property type="match status" value="1"/>
</dbReference>
<dbReference type="InterPro" id="IPR022791">
    <property type="entry name" value="L-PG_synthase/AglD"/>
</dbReference>
<evidence type="ECO:0000256" key="3">
    <source>
        <dbReference type="ARBA" id="ARBA00022692"/>
    </source>
</evidence>
<keyword evidence="3 6" id="KW-0812">Transmembrane</keyword>
<feature type="transmembrane region" description="Helical" evidence="6">
    <location>
        <begin position="160"/>
        <end position="178"/>
    </location>
</feature>
<dbReference type="EMBL" id="UINC01000945">
    <property type="protein sequence ID" value="SUZ64894.1"/>
    <property type="molecule type" value="Genomic_DNA"/>
</dbReference>
<feature type="transmembrane region" description="Helical" evidence="6">
    <location>
        <begin position="46"/>
        <end position="66"/>
    </location>
</feature>
<dbReference type="PANTHER" id="PTHR39087:SF2">
    <property type="entry name" value="UPF0104 MEMBRANE PROTEIN MJ1595"/>
    <property type="match status" value="1"/>
</dbReference>
<comment type="subcellular location">
    <subcellularLocation>
        <location evidence="1">Cell membrane</location>
        <topology evidence="1">Multi-pass membrane protein</topology>
    </subcellularLocation>
</comment>
<proteinExistence type="predicted"/>
<name>A0A381PE50_9ZZZZ</name>
<evidence type="ECO:0000256" key="2">
    <source>
        <dbReference type="ARBA" id="ARBA00022475"/>
    </source>
</evidence>
<feature type="transmembrane region" description="Helical" evidence="6">
    <location>
        <begin position="287"/>
        <end position="311"/>
    </location>
</feature>
<feature type="transmembrane region" description="Helical" evidence="6">
    <location>
        <begin position="210"/>
        <end position="231"/>
    </location>
</feature>
<reference evidence="7" key="1">
    <citation type="submission" date="2018-05" db="EMBL/GenBank/DDBJ databases">
        <authorList>
            <person name="Lanie J.A."/>
            <person name="Ng W.-L."/>
            <person name="Kazmierczak K.M."/>
            <person name="Andrzejewski T.M."/>
            <person name="Davidsen T.M."/>
            <person name="Wayne K.J."/>
            <person name="Tettelin H."/>
            <person name="Glass J.I."/>
            <person name="Rusch D."/>
            <person name="Podicherti R."/>
            <person name="Tsui H.-C.T."/>
            <person name="Winkler M.E."/>
        </authorList>
    </citation>
    <scope>NUCLEOTIDE SEQUENCE</scope>
</reference>